<evidence type="ECO:0000256" key="4">
    <source>
        <dbReference type="ARBA" id="ARBA00022801"/>
    </source>
</evidence>
<reference evidence="10" key="1">
    <citation type="submission" date="2022-07" db="EMBL/GenBank/DDBJ databases">
        <title>Taxonomy of Novel Oxalotrophic and Methylotrophic Bacteria.</title>
        <authorList>
            <person name="Sahin N."/>
            <person name="Tani A."/>
        </authorList>
    </citation>
    <scope>NUCLEOTIDE SEQUENCE</scope>
    <source>
        <strain evidence="10">AM327</strain>
    </source>
</reference>
<keyword evidence="4" id="KW-0378">Hydrolase</keyword>
<evidence type="ECO:0000256" key="7">
    <source>
        <dbReference type="ARBA" id="ARBA00043224"/>
    </source>
</evidence>
<evidence type="ECO:0000256" key="2">
    <source>
        <dbReference type="ARBA" id="ARBA00022642"/>
    </source>
</evidence>
<dbReference type="Proteomes" id="UP001143545">
    <property type="component" value="Unassembled WGS sequence"/>
</dbReference>
<evidence type="ECO:0000256" key="1">
    <source>
        <dbReference type="ARBA" id="ARBA00006336"/>
    </source>
</evidence>
<evidence type="ECO:0000259" key="9">
    <source>
        <dbReference type="Pfam" id="PF00857"/>
    </source>
</evidence>
<proteinExistence type="inferred from homology"/>
<comment type="caution">
    <text evidence="10">The sequence shown here is derived from an EMBL/GenBank/DDBJ whole genome shotgun (WGS) entry which is preliminary data.</text>
</comment>
<organism evidence="10 11">
    <name type="scientific">Neptunitalea chrysea</name>
    <dbReference type="NCBI Taxonomy" id="1647581"/>
    <lineage>
        <taxon>Bacteria</taxon>
        <taxon>Pseudomonadati</taxon>
        <taxon>Bacteroidota</taxon>
        <taxon>Flavobacteriia</taxon>
        <taxon>Flavobacteriales</taxon>
        <taxon>Flavobacteriaceae</taxon>
        <taxon>Neptunitalea</taxon>
    </lineage>
</organism>
<sequence length="202" mass="22680">MKALVIIDVQNDFIPGGNLAVPHGYEVIPVINELQKKFDLVVATQDWHPENHASFVSQHEEHNVFDTIDLNGIEQILWPVHCVQNTEGAEFHKDLHTAKIEAIFRKGTNPEIDSYSGFYDNAHLKSTGLTGYLKDKGVTELYFTGLAADFCVYFSTKDAIREGFKSYLIEDATRAISEEDFENAKQDLINNGGAILKSFEIS</sequence>
<evidence type="ECO:0000313" key="11">
    <source>
        <dbReference type="Proteomes" id="UP001143545"/>
    </source>
</evidence>
<evidence type="ECO:0000313" key="10">
    <source>
        <dbReference type="EMBL" id="GLB51517.1"/>
    </source>
</evidence>
<dbReference type="GO" id="GO:0046872">
    <property type="term" value="F:metal ion binding"/>
    <property type="evidence" value="ECO:0007669"/>
    <property type="project" value="UniProtKB-KW"/>
</dbReference>
<dbReference type="InterPro" id="IPR036380">
    <property type="entry name" value="Isochorismatase-like_sf"/>
</dbReference>
<keyword evidence="11" id="KW-1185">Reference proteome</keyword>
<evidence type="ECO:0000256" key="8">
    <source>
        <dbReference type="ARBA" id="ARBA00072277"/>
    </source>
</evidence>
<dbReference type="EMBL" id="BRVP01000003">
    <property type="protein sequence ID" value="GLB51517.1"/>
    <property type="molecule type" value="Genomic_DNA"/>
</dbReference>
<protein>
    <recommendedName>
        <fullName evidence="8">Nicotinamidase</fullName>
        <ecNumber evidence="6">3.5.1.19</ecNumber>
    </recommendedName>
    <alternativeName>
        <fullName evidence="7">Nicotinamide deamidase</fullName>
    </alternativeName>
</protein>
<dbReference type="SUPFAM" id="SSF52499">
    <property type="entry name" value="Isochorismatase-like hydrolases"/>
    <property type="match status" value="1"/>
</dbReference>
<dbReference type="RefSeq" id="WP_281752127.1">
    <property type="nucleotide sequence ID" value="NZ_BRVP01000003.1"/>
</dbReference>
<dbReference type="FunFam" id="3.40.50.850:FF:000006">
    <property type="entry name" value="Bifunctional pyrazinamidase/nicotinamidase"/>
    <property type="match status" value="1"/>
</dbReference>
<evidence type="ECO:0000256" key="3">
    <source>
        <dbReference type="ARBA" id="ARBA00022723"/>
    </source>
</evidence>
<dbReference type="Pfam" id="PF00857">
    <property type="entry name" value="Isochorismatase"/>
    <property type="match status" value="1"/>
</dbReference>
<dbReference type="AlphaFoldDB" id="A0A9W6EUM4"/>
<dbReference type="GO" id="GO:0008936">
    <property type="term" value="F:nicotinamidase activity"/>
    <property type="evidence" value="ECO:0007669"/>
    <property type="project" value="UniProtKB-EC"/>
</dbReference>
<dbReference type="InterPro" id="IPR052347">
    <property type="entry name" value="Isochorismatase_Nicotinamidase"/>
</dbReference>
<dbReference type="Gene3D" id="3.40.50.850">
    <property type="entry name" value="Isochorismatase-like"/>
    <property type="match status" value="1"/>
</dbReference>
<keyword evidence="2" id="KW-0662">Pyridine nucleotide biosynthesis</keyword>
<name>A0A9W6EUM4_9FLAO</name>
<feature type="domain" description="Isochorismatase-like" evidence="9">
    <location>
        <begin position="3"/>
        <end position="195"/>
    </location>
</feature>
<dbReference type="InterPro" id="IPR000868">
    <property type="entry name" value="Isochorismatase-like_dom"/>
</dbReference>
<keyword evidence="3" id="KW-0479">Metal-binding</keyword>
<accession>A0A9W6EUM4</accession>
<dbReference type="GO" id="GO:0019363">
    <property type="term" value="P:pyridine nucleotide biosynthetic process"/>
    <property type="evidence" value="ECO:0007669"/>
    <property type="project" value="UniProtKB-KW"/>
</dbReference>
<comment type="similarity">
    <text evidence="1">Belongs to the isochorismatase family.</text>
</comment>
<comment type="pathway">
    <text evidence="5">Cofactor biosynthesis; nicotinate biosynthesis; nicotinate from nicotinamide: step 1/1.</text>
</comment>
<dbReference type="PANTHER" id="PTHR11080:SF2">
    <property type="entry name" value="LD05707P"/>
    <property type="match status" value="1"/>
</dbReference>
<dbReference type="CDD" id="cd01011">
    <property type="entry name" value="nicotinamidase"/>
    <property type="match status" value="1"/>
</dbReference>
<dbReference type="EC" id="3.5.1.19" evidence="6"/>
<evidence type="ECO:0000256" key="5">
    <source>
        <dbReference type="ARBA" id="ARBA00037900"/>
    </source>
</evidence>
<gene>
    <name evidence="10" type="primary">pncA</name>
    <name evidence="10" type="ORF">NBRC110019_05560</name>
</gene>
<dbReference type="PANTHER" id="PTHR11080">
    <property type="entry name" value="PYRAZINAMIDASE/NICOTINAMIDASE"/>
    <property type="match status" value="1"/>
</dbReference>
<dbReference type="NCBIfam" id="NF008623">
    <property type="entry name" value="PRK11609.1"/>
    <property type="match status" value="1"/>
</dbReference>
<evidence type="ECO:0000256" key="6">
    <source>
        <dbReference type="ARBA" id="ARBA00039017"/>
    </source>
</evidence>